<evidence type="ECO:0000256" key="7">
    <source>
        <dbReference type="ARBA" id="ARBA00022842"/>
    </source>
</evidence>
<keyword evidence="5" id="KW-0547">Nucleotide-binding</keyword>
<keyword evidence="10" id="KW-1185">Reference proteome</keyword>
<keyword evidence="2" id="KW-0808">Transferase</keyword>
<evidence type="ECO:0000256" key="4">
    <source>
        <dbReference type="ARBA" id="ARBA00022723"/>
    </source>
</evidence>
<dbReference type="PANTHER" id="PTHR33571:SF14">
    <property type="entry name" value="PROTEIN ADENYLYLTRANSFERASE MJ0435-RELATED"/>
    <property type="match status" value="1"/>
</dbReference>
<dbReference type="EMBL" id="JACJQY010000001">
    <property type="protein sequence ID" value="MBD2315464.1"/>
    <property type="molecule type" value="Genomic_DNA"/>
</dbReference>
<dbReference type="CDD" id="cd05403">
    <property type="entry name" value="NT_KNTase_like"/>
    <property type="match status" value="1"/>
</dbReference>
<keyword evidence="3" id="KW-0548">Nucleotidyltransferase</keyword>
<comment type="caution">
    <text evidence="9">The sequence shown here is derived from an EMBL/GenBank/DDBJ whole genome shotgun (WGS) entry which is preliminary data.</text>
</comment>
<sequence length="99" mass="11435">MVNSLDKESILSELSSLKDDLATHYEVNKIGIFGSIARNEANENSDIDIVVDMQPNILKRVNLKIELEAKFGRKVDVIRYWYGMNKYLKARIDREAVYV</sequence>
<evidence type="ECO:0000256" key="2">
    <source>
        <dbReference type="ARBA" id="ARBA00022679"/>
    </source>
</evidence>
<keyword evidence="4" id="KW-0479">Metal-binding</keyword>
<accession>A0ABR8C7Q1</accession>
<evidence type="ECO:0000256" key="1">
    <source>
        <dbReference type="ARBA" id="ARBA00001946"/>
    </source>
</evidence>
<evidence type="ECO:0000313" key="9">
    <source>
        <dbReference type="EMBL" id="MBD2315464.1"/>
    </source>
</evidence>
<dbReference type="Proteomes" id="UP000618445">
    <property type="component" value="Unassembled WGS sequence"/>
</dbReference>
<evidence type="ECO:0000259" key="8">
    <source>
        <dbReference type="Pfam" id="PF18765"/>
    </source>
</evidence>
<comment type="cofactor">
    <cofactor evidence="1">
        <name>Mg(2+)</name>
        <dbReference type="ChEBI" id="CHEBI:18420"/>
    </cofactor>
</comment>
<evidence type="ECO:0000256" key="3">
    <source>
        <dbReference type="ARBA" id="ARBA00022695"/>
    </source>
</evidence>
<reference evidence="9 10" key="1">
    <citation type="journal article" date="2020" name="ISME J.">
        <title>Comparative genomics reveals insights into cyanobacterial evolution and habitat adaptation.</title>
        <authorList>
            <person name="Chen M.Y."/>
            <person name="Teng W.K."/>
            <person name="Zhao L."/>
            <person name="Hu C.X."/>
            <person name="Zhou Y.K."/>
            <person name="Han B.P."/>
            <person name="Song L.R."/>
            <person name="Shu W.S."/>
        </authorList>
    </citation>
    <scope>NUCLEOTIDE SEQUENCE [LARGE SCALE GENOMIC DNA]</scope>
    <source>
        <strain evidence="9 10">FACHB-1050</strain>
    </source>
</reference>
<proteinExistence type="predicted"/>
<gene>
    <name evidence="9" type="ORF">H6G05_01200</name>
</gene>
<keyword evidence="6" id="KW-0067">ATP-binding</keyword>
<evidence type="ECO:0000313" key="10">
    <source>
        <dbReference type="Proteomes" id="UP000618445"/>
    </source>
</evidence>
<protein>
    <submittedName>
        <fullName evidence="9">Nucleotidyltransferase domain-containing protein</fullName>
    </submittedName>
</protein>
<name>A0ABR8C7Q1_9CYAN</name>
<evidence type="ECO:0000256" key="6">
    <source>
        <dbReference type="ARBA" id="ARBA00022840"/>
    </source>
</evidence>
<dbReference type="InterPro" id="IPR043519">
    <property type="entry name" value="NT_sf"/>
</dbReference>
<keyword evidence="7" id="KW-0460">Magnesium</keyword>
<dbReference type="Gene3D" id="3.30.460.10">
    <property type="entry name" value="Beta Polymerase, domain 2"/>
    <property type="match status" value="1"/>
</dbReference>
<organism evidence="9 10">
    <name type="scientific">Phormidium tenue FACHB-1050</name>
    <dbReference type="NCBI Taxonomy" id="2692857"/>
    <lineage>
        <taxon>Bacteria</taxon>
        <taxon>Bacillati</taxon>
        <taxon>Cyanobacteriota</taxon>
        <taxon>Cyanophyceae</taxon>
        <taxon>Oscillatoriophycideae</taxon>
        <taxon>Oscillatoriales</taxon>
        <taxon>Oscillatoriaceae</taxon>
        <taxon>Phormidium</taxon>
    </lineage>
</organism>
<feature type="domain" description="Polymerase beta nucleotidyltransferase" evidence="8">
    <location>
        <begin position="17"/>
        <end position="95"/>
    </location>
</feature>
<dbReference type="PANTHER" id="PTHR33571">
    <property type="entry name" value="SSL8005 PROTEIN"/>
    <property type="match status" value="1"/>
</dbReference>
<dbReference type="InterPro" id="IPR041633">
    <property type="entry name" value="Polbeta"/>
</dbReference>
<dbReference type="InterPro" id="IPR052038">
    <property type="entry name" value="Type-VII_TA_antitoxin"/>
</dbReference>
<dbReference type="Pfam" id="PF18765">
    <property type="entry name" value="Polbeta"/>
    <property type="match status" value="1"/>
</dbReference>
<evidence type="ECO:0000256" key="5">
    <source>
        <dbReference type="ARBA" id="ARBA00022741"/>
    </source>
</evidence>
<dbReference type="SUPFAM" id="SSF81301">
    <property type="entry name" value="Nucleotidyltransferase"/>
    <property type="match status" value="1"/>
</dbReference>